<dbReference type="Proteomes" id="UP000235388">
    <property type="component" value="Unassembled WGS sequence"/>
</dbReference>
<dbReference type="AlphaFoldDB" id="A0A2N5VTA9"/>
<reference evidence="1 2" key="1">
    <citation type="submission" date="2017-11" db="EMBL/GenBank/DDBJ databases">
        <title>De novo assembly and phasing of dikaryotic genomes from two isolates of Puccinia coronata f. sp. avenae, the causal agent of oat crown rust.</title>
        <authorList>
            <person name="Miller M.E."/>
            <person name="Zhang Y."/>
            <person name="Omidvar V."/>
            <person name="Sperschneider J."/>
            <person name="Schwessinger B."/>
            <person name="Raley C."/>
            <person name="Palmer J.M."/>
            <person name="Garnica D."/>
            <person name="Upadhyaya N."/>
            <person name="Rathjen J."/>
            <person name="Taylor J.M."/>
            <person name="Park R.F."/>
            <person name="Dodds P.N."/>
            <person name="Hirsch C.D."/>
            <person name="Kianian S.F."/>
            <person name="Figueroa M."/>
        </authorList>
    </citation>
    <scope>NUCLEOTIDE SEQUENCE [LARGE SCALE GENOMIC DNA]</scope>
    <source>
        <strain evidence="1">12NC29</strain>
    </source>
</reference>
<proteinExistence type="predicted"/>
<name>A0A2N5VTA9_9BASI</name>
<accession>A0A2N5VTA9</accession>
<dbReference type="EMBL" id="PGCJ01000066">
    <property type="protein sequence ID" value="PLW53197.1"/>
    <property type="molecule type" value="Genomic_DNA"/>
</dbReference>
<keyword evidence="2" id="KW-1185">Reference proteome</keyword>
<evidence type="ECO:0000313" key="1">
    <source>
        <dbReference type="EMBL" id="PLW53197.1"/>
    </source>
</evidence>
<protein>
    <submittedName>
        <fullName evidence="1">Uncharacterized protein</fullName>
    </submittedName>
</protein>
<gene>
    <name evidence="1" type="ORF">PCANC_09746</name>
</gene>
<evidence type="ECO:0000313" key="2">
    <source>
        <dbReference type="Proteomes" id="UP000235388"/>
    </source>
</evidence>
<organism evidence="1 2">
    <name type="scientific">Puccinia coronata f. sp. avenae</name>
    <dbReference type="NCBI Taxonomy" id="200324"/>
    <lineage>
        <taxon>Eukaryota</taxon>
        <taxon>Fungi</taxon>
        <taxon>Dikarya</taxon>
        <taxon>Basidiomycota</taxon>
        <taxon>Pucciniomycotina</taxon>
        <taxon>Pucciniomycetes</taxon>
        <taxon>Pucciniales</taxon>
        <taxon>Pucciniaceae</taxon>
        <taxon>Puccinia</taxon>
    </lineage>
</organism>
<sequence length="116" mass="13033">MLAAEERAVLKVATSHKKVAKLMKATTKQAEWQTSYFNMKIKSVKDTFRQAHIAETQHHAAVMHKIVWAHKMALHQQEAAQLNAKSQDGILQNVLVELMEELHLAVPSVLPLEAST</sequence>
<comment type="caution">
    <text evidence="1">The sequence shown here is derived from an EMBL/GenBank/DDBJ whole genome shotgun (WGS) entry which is preliminary data.</text>
</comment>